<dbReference type="PRINTS" id="PR00173">
    <property type="entry name" value="EDTRNSPORT"/>
</dbReference>
<evidence type="ECO:0000256" key="1">
    <source>
        <dbReference type="ARBA" id="ARBA00004429"/>
    </source>
</evidence>
<dbReference type="InterPro" id="IPR023954">
    <property type="entry name" value="C4_dicarb_transport"/>
</dbReference>
<keyword evidence="3 9" id="KW-0813">Transport</keyword>
<feature type="transmembrane region" description="Helical" evidence="9">
    <location>
        <begin position="321"/>
        <end position="345"/>
    </location>
</feature>
<protein>
    <recommendedName>
        <fullName evidence="9">C4-dicarboxylate transport protein</fullName>
    </recommendedName>
</protein>
<feature type="transmembrane region" description="Helical" evidence="9">
    <location>
        <begin position="91"/>
        <end position="113"/>
    </location>
</feature>
<comment type="subcellular location">
    <subcellularLocation>
        <location evidence="1">Cell inner membrane</location>
        <topology evidence="1">Multi-pass membrane protein</topology>
    </subcellularLocation>
    <subcellularLocation>
        <location evidence="9">Cell membrane</location>
        <topology evidence="9">Multi-pass membrane protein</topology>
    </subcellularLocation>
</comment>
<dbReference type="PANTHER" id="PTHR42865:SF1">
    <property type="entry name" value="AEROBIC C4-DICARBOXYLATE TRANSPORT PROTEIN"/>
    <property type="match status" value="1"/>
</dbReference>
<keyword evidence="8 9" id="KW-0472">Membrane</keyword>
<feature type="transmembrane region" description="Helical" evidence="9">
    <location>
        <begin position="365"/>
        <end position="389"/>
    </location>
</feature>
<dbReference type="EMBL" id="CP061035">
    <property type="protein sequence ID" value="QQV76011.1"/>
    <property type="molecule type" value="Genomic_DNA"/>
</dbReference>
<dbReference type="AlphaFoldDB" id="A0A974NS97"/>
<dbReference type="FunFam" id="1.10.3860.10:FF:000001">
    <property type="entry name" value="C4-dicarboxylate transport protein"/>
    <property type="match status" value="1"/>
</dbReference>
<evidence type="ECO:0000256" key="5">
    <source>
        <dbReference type="ARBA" id="ARBA00022692"/>
    </source>
</evidence>
<comment type="similarity">
    <text evidence="2 9">Belongs to the dicarboxylate/amino acid:cation symporter (DAACS) (TC 2.A.23) family.</text>
</comment>
<dbReference type="GO" id="GO:0015138">
    <property type="term" value="F:fumarate transmembrane transporter activity"/>
    <property type="evidence" value="ECO:0007669"/>
    <property type="project" value="TreeGrafter"/>
</dbReference>
<dbReference type="GO" id="GO:0015141">
    <property type="term" value="F:succinate transmembrane transporter activity"/>
    <property type="evidence" value="ECO:0007669"/>
    <property type="project" value="TreeGrafter"/>
</dbReference>
<evidence type="ECO:0000256" key="6">
    <source>
        <dbReference type="ARBA" id="ARBA00022847"/>
    </source>
</evidence>
<dbReference type="PROSITE" id="PS00713">
    <property type="entry name" value="NA_DICARBOXYL_SYMP_1"/>
    <property type="match status" value="1"/>
</dbReference>
<dbReference type="HAMAP" id="MF_01300">
    <property type="entry name" value="C4_dicarb_transport"/>
    <property type="match status" value="1"/>
</dbReference>
<evidence type="ECO:0000256" key="2">
    <source>
        <dbReference type="ARBA" id="ARBA00006148"/>
    </source>
</evidence>
<dbReference type="Gene3D" id="1.10.3860.10">
    <property type="entry name" value="Sodium:dicarboxylate symporter"/>
    <property type="match status" value="1"/>
</dbReference>
<accession>A0A974NS97</accession>
<keyword evidence="6 9" id="KW-0769">Symport</keyword>
<dbReference type="NCBIfam" id="NF002461">
    <property type="entry name" value="PRK01663.1"/>
    <property type="match status" value="1"/>
</dbReference>
<dbReference type="InterPro" id="IPR036458">
    <property type="entry name" value="Na:dicarbo_symporter_sf"/>
</dbReference>
<keyword evidence="7 9" id="KW-1133">Transmembrane helix</keyword>
<dbReference type="SUPFAM" id="SSF118215">
    <property type="entry name" value="Proton glutamate symport protein"/>
    <property type="match status" value="1"/>
</dbReference>
<dbReference type="Proteomes" id="UP000595894">
    <property type="component" value="Chromosome"/>
</dbReference>
<keyword evidence="11" id="KW-1185">Reference proteome</keyword>
<keyword evidence="5 9" id="KW-0812">Transmembrane</keyword>
<dbReference type="GO" id="GO:0015366">
    <property type="term" value="F:malate:proton symporter activity"/>
    <property type="evidence" value="ECO:0007669"/>
    <property type="project" value="TreeGrafter"/>
</dbReference>
<evidence type="ECO:0000256" key="7">
    <source>
        <dbReference type="ARBA" id="ARBA00022989"/>
    </source>
</evidence>
<feature type="transmembrane region" description="Helical" evidence="9">
    <location>
        <begin position="61"/>
        <end position="79"/>
    </location>
</feature>
<dbReference type="GO" id="GO:0070778">
    <property type="term" value="P:L-aspartate transmembrane transport"/>
    <property type="evidence" value="ECO:0007669"/>
    <property type="project" value="TreeGrafter"/>
</dbReference>
<dbReference type="PROSITE" id="PS00714">
    <property type="entry name" value="NA_DICARBOXYL_SYMP_2"/>
    <property type="match status" value="1"/>
</dbReference>
<evidence type="ECO:0000256" key="4">
    <source>
        <dbReference type="ARBA" id="ARBA00022475"/>
    </source>
</evidence>
<feature type="transmembrane region" description="Helical" evidence="9">
    <location>
        <begin position="202"/>
        <end position="222"/>
    </location>
</feature>
<keyword evidence="4 9" id="KW-1003">Cell membrane</keyword>
<evidence type="ECO:0000256" key="3">
    <source>
        <dbReference type="ARBA" id="ARBA00022448"/>
    </source>
</evidence>
<comment type="function">
    <text evidence="9">Responsible for the transport of dicarboxylates such as succinate, fumarate, and malate across the membrane.</text>
</comment>
<evidence type="ECO:0000256" key="9">
    <source>
        <dbReference type="HAMAP-Rule" id="MF_01300"/>
    </source>
</evidence>
<feature type="transmembrane region" description="Helical" evidence="9">
    <location>
        <begin position="164"/>
        <end position="181"/>
    </location>
</feature>
<dbReference type="Pfam" id="PF00375">
    <property type="entry name" value="SDF"/>
    <property type="match status" value="1"/>
</dbReference>
<feature type="transmembrane region" description="Helical" evidence="9">
    <location>
        <begin position="234"/>
        <end position="256"/>
    </location>
</feature>
<dbReference type="PANTHER" id="PTHR42865">
    <property type="entry name" value="PROTON/GLUTAMATE-ASPARTATE SYMPORTER"/>
    <property type="match status" value="1"/>
</dbReference>
<sequence length="445" mass="46561">MTITTHSSDQIKAPADKPWYRQLYLQVLVAITAGVLLGHFYPSIGESMKPIGDAFIKLVKMIIAPVIFLTIVTGIAGMRDLASVGRVAGKAFAYFLFFSTLALIVGLVVANVVQPGAGLNIDPATLDTSKITEYAEKAHETTLTGFLTGIIPDTFLSALTQGNILQVLFVAILFGVSLAMIGDRGTKVLNVLNDISIAFFKLVGIVMKAAPIGAFGAMAFTIGKYGVGTLANLAMLVGTFYLTSLLFVVVILGVVAKLAGFSIFRLIAYLKAELLLVLGTSSSESALPSLIEKMERAGCPKSIVGLVVPTGYSFNLDGTNIYMTLAALFIAQACNVDLTLGQQLLLLGVAMLSSKGAAGVTGAGFITLAATLSIVPSVPVAGMALILGVDRFMSECRSLTNFIGNAVATVVVSRWEGALDKEQFDAALAGKLPPAEELPEGVVAA</sequence>
<evidence type="ECO:0000313" key="11">
    <source>
        <dbReference type="Proteomes" id="UP000595894"/>
    </source>
</evidence>
<evidence type="ECO:0000256" key="8">
    <source>
        <dbReference type="ARBA" id="ARBA00023136"/>
    </source>
</evidence>
<proteinExistence type="inferred from homology"/>
<dbReference type="InterPro" id="IPR001991">
    <property type="entry name" value="Na-dicarboxylate_symporter"/>
</dbReference>
<reference evidence="11" key="1">
    <citation type="submission" date="2020-09" db="EMBL/GenBank/DDBJ databases">
        <title>Sphingomonas sp., a new species isolated from pork steak.</title>
        <authorList>
            <person name="Heidler von Heilborn D."/>
        </authorList>
    </citation>
    <scope>NUCLEOTIDE SEQUENCE [LARGE SCALE GENOMIC DNA]</scope>
</reference>
<dbReference type="GO" id="GO:0005886">
    <property type="term" value="C:plasma membrane"/>
    <property type="evidence" value="ECO:0007669"/>
    <property type="project" value="UniProtKB-SubCell"/>
</dbReference>
<feature type="transmembrane region" description="Helical" evidence="9">
    <location>
        <begin position="23"/>
        <end position="41"/>
    </location>
</feature>
<evidence type="ECO:0000313" key="10">
    <source>
        <dbReference type="EMBL" id="QQV76011.1"/>
    </source>
</evidence>
<name>A0A974NS97_9SPHN</name>
<organism evidence="10 11">
    <name type="scientific">Sphingomonas aliaeris</name>
    <dbReference type="NCBI Taxonomy" id="2759526"/>
    <lineage>
        <taxon>Bacteria</taxon>
        <taxon>Pseudomonadati</taxon>
        <taxon>Pseudomonadota</taxon>
        <taxon>Alphaproteobacteria</taxon>
        <taxon>Sphingomonadales</taxon>
        <taxon>Sphingomonadaceae</taxon>
        <taxon>Sphingomonas</taxon>
    </lineage>
</organism>
<dbReference type="NCBIfam" id="NF009587">
    <property type="entry name" value="PRK13027.1"/>
    <property type="match status" value="1"/>
</dbReference>
<dbReference type="RefSeq" id="WP_202090779.1">
    <property type="nucleotide sequence ID" value="NZ_CP061035.1"/>
</dbReference>
<gene>
    <name evidence="9" type="primary">dctA</name>
    <name evidence="10" type="ORF">H5J25_10555</name>
</gene>
<dbReference type="KEGG" id="sari:H5J25_10555"/>
<dbReference type="InterPro" id="IPR018107">
    <property type="entry name" value="Na-dicarboxylate_symporter_CS"/>
</dbReference>